<dbReference type="InterPro" id="IPR038704">
    <property type="entry name" value="YEAST_sf"/>
</dbReference>
<dbReference type="InterPro" id="IPR055129">
    <property type="entry name" value="YEATS_dom"/>
</dbReference>
<dbReference type="InterPro" id="IPR027353">
    <property type="entry name" value="NET_dom"/>
</dbReference>
<dbReference type="Gene3D" id="2.60.40.1970">
    <property type="entry name" value="YEATS domain"/>
    <property type="match status" value="1"/>
</dbReference>
<evidence type="ECO:0000256" key="4">
    <source>
        <dbReference type="SAM" id="MobiDB-lite"/>
    </source>
</evidence>
<evidence type="ECO:0000259" key="6">
    <source>
        <dbReference type="PROSITE" id="PS51037"/>
    </source>
</evidence>
<dbReference type="GO" id="GO:0005643">
    <property type="term" value="C:nuclear pore"/>
    <property type="evidence" value="ECO:0007669"/>
    <property type="project" value="TreeGrafter"/>
</dbReference>
<dbReference type="VEuPathDB" id="FungiDB:ASPNIDRAFT2_1179106"/>
<evidence type="ECO:0000259" key="5">
    <source>
        <dbReference type="PROSITE" id="PS50196"/>
    </source>
</evidence>
<dbReference type="PROSITE" id="PS50196">
    <property type="entry name" value="RANBD1"/>
    <property type="match status" value="1"/>
</dbReference>
<dbReference type="Proteomes" id="UP000197666">
    <property type="component" value="Unassembled WGS sequence"/>
</dbReference>
<gene>
    <name evidence="7" type="ORF">CAN33_0038935</name>
</gene>
<dbReference type="CDD" id="cd16905">
    <property type="entry name" value="YEATS_Taf14_like"/>
    <property type="match status" value="1"/>
</dbReference>
<dbReference type="Pfam" id="PF03366">
    <property type="entry name" value="YEATS"/>
    <property type="match status" value="2"/>
</dbReference>
<evidence type="ECO:0000256" key="2">
    <source>
        <dbReference type="PROSITE-ProRule" id="PRU00376"/>
    </source>
</evidence>
<feature type="compositionally biased region" description="Basic and acidic residues" evidence="4">
    <location>
        <begin position="1"/>
        <end position="11"/>
    </location>
</feature>
<comment type="subcellular location">
    <subcellularLocation>
        <location evidence="2">Nucleus</location>
    </subcellularLocation>
</comment>
<dbReference type="PANTHER" id="PTHR23138">
    <property type="entry name" value="RAN BINDING PROTEIN"/>
    <property type="match status" value="1"/>
</dbReference>
<dbReference type="VEuPathDB" id="FungiDB:An18g02140"/>
<dbReference type="Pfam" id="PF00638">
    <property type="entry name" value="Ran_BP1"/>
    <property type="match status" value="1"/>
</dbReference>
<dbReference type="GO" id="GO:0005096">
    <property type="term" value="F:GTPase activator activity"/>
    <property type="evidence" value="ECO:0007669"/>
    <property type="project" value="TreeGrafter"/>
</dbReference>
<dbReference type="AlphaFoldDB" id="A0A505HRZ5"/>
<evidence type="ECO:0000313" key="8">
    <source>
        <dbReference type="Proteomes" id="UP000197666"/>
    </source>
</evidence>
<dbReference type="VEuPathDB" id="FungiDB:M747DRAFT_367042"/>
<dbReference type="Pfam" id="PF17035">
    <property type="entry name" value="BET"/>
    <property type="match status" value="1"/>
</dbReference>
<reference evidence="8" key="1">
    <citation type="submission" date="2018-10" db="EMBL/GenBank/DDBJ databases">
        <title>FDA dAtabase for Regulatory Grade micrObial Sequences (FDA-ARGOS): Supporting development and validation of Infectious Disease Dx tests.</title>
        <authorList>
            <person name="Kerrigan L."/>
            <person name="Tallon L."/>
            <person name="Sadzewicz L."/>
            <person name="Sengamalay N."/>
            <person name="Ott S."/>
            <person name="Godinez A."/>
            <person name="Nagaraj S."/>
            <person name="Vavikolanu K."/>
            <person name="Nadendla S."/>
            <person name="George J."/>
            <person name="Sichtig H."/>
        </authorList>
    </citation>
    <scope>NUCLEOTIDE SEQUENCE [LARGE SCALE GENOMIC DNA]</scope>
    <source>
        <strain evidence="8">FDAARGOS_311</strain>
    </source>
</reference>
<feature type="domain" description="RanBD1" evidence="5">
    <location>
        <begin position="43"/>
        <end position="180"/>
    </location>
</feature>
<keyword evidence="1 2" id="KW-0539">Nucleus</keyword>
<feature type="region of interest" description="Disordered" evidence="4">
    <location>
        <begin position="1"/>
        <end position="48"/>
    </location>
</feature>
<feature type="coiled-coil region" evidence="3">
    <location>
        <begin position="164"/>
        <end position="194"/>
    </location>
</feature>
<dbReference type="VEuPathDB" id="FungiDB:ATCC64974_110180"/>
<feature type="region of interest" description="Disordered" evidence="4">
    <location>
        <begin position="330"/>
        <end position="364"/>
    </location>
</feature>
<dbReference type="InterPro" id="IPR011993">
    <property type="entry name" value="PH-like_dom_sf"/>
</dbReference>
<dbReference type="CDD" id="cd13179">
    <property type="entry name" value="RanBD_RanBP1"/>
    <property type="match status" value="1"/>
</dbReference>
<name>A0A505HRZ5_ASPNG</name>
<dbReference type="SUPFAM" id="SSF50729">
    <property type="entry name" value="PH domain-like"/>
    <property type="match status" value="1"/>
</dbReference>
<dbReference type="GO" id="GO:0005737">
    <property type="term" value="C:cytoplasm"/>
    <property type="evidence" value="ECO:0007669"/>
    <property type="project" value="TreeGrafter"/>
</dbReference>
<keyword evidence="3" id="KW-0175">Coiled coil</keyword>
<dbReference type="EMBL" id="NKJJ02000001">
    <property type="protein sequence ID" value="TPR01364.1"/>
    <property type="molecule type" value="Genomic_DNA"/>
</dbReference>
<dbReference type="GO" id="GO:0006913">
    <property type="term" value="P:nucleocytoplasmic transport"/>
    <property type="evidence" value="ECO:0007669"/>
    <property type="project" value="InterPro"/>
</dbReference>
<organism evidence="7 8">
    <name type="scientific">Aspergillus niger</name>
    <dbReference type="NCBI Taxonomy" id="5061"/>
    <lineage>
        <taxon>Eukaryota</taxon>
        <taxon>Fungi</taxon>
        <taxon>Dikarya</taxon>
        <taxon>Ascomycota</taxon>
        <taxon>Pezizomycotina</taxon>
        <taxon>Eurotiomycetes</taxon>
        <taxon>Eurotiomycetidae</taxon>
        <taxon>Eurotiales</taxon>
        <taxon>Aspergillaceae</taxon>
        <taxon>Aspergillus</taxon>
        <taxon>Aspergillus subgen. Circumdati</taxon>
    </lineage>
</organism>
<sequence>MFGGGPKKEKQEEPEDAKDEPSGSSKAQKGEDEDEAPESPDVHFEPVIRLTEKVETKTNEELEEQTFKMRAKLFKFDRDSKEWKERGTGDVRLLKHKENQKTRLVMRRDKTLKVCANHYIVPDMKLSPNVGSDRSWVWNATADVSEGEPEAQTLAIRFANSDNANLFKEAFEKAQKENEKLLNLHARLRVYRNKDSGVEGFPLRSWSIEIYVVNEHGEQVPANVFDKVTYTLHPSFGDRAIQSTSHPLLFAHPRSASGQWEPDDRDAFKNPPFRISEEGWGEFDMQIGLTAADKEHFVTHDLNFAQPRYESKHVITFKNPKPALLALLRESGPVPGDENGVKSKRAAAGEEGSKKKKRTEKSVDMDKLADGLQRLGEDDLLQVVQMVHDNKAPDSYTKNDVEQGEFHVDLYTLPDTLIKMLWDFTQEKGAL</sequence>
<dbReference type="InterPro" id="IPR000156">
    <property type="entry name" value="Ran_bind_dom"/>
</dbReference>
<evidence type="ECO:0000256" key="1">
    <source>
        <dbReference type="ARBA" id="ARBA00023242"/>
    </source>
</evidence>
<dbReference type="FunFam" id="2.30.29.30:FF:000254">
    <property type="entry name" value="Ran-specific GTPase-activating protein 1"/>
    <property type="match status" value="1"/>
</dbReference>
<comment type="caution">
    <text evidence="7">The sequence shown here is derived from an EMBL/GenBank/DDBJ whole genome shotgun (WGS) entry which is preliminary data.</text>
</comment>
<proteinExistence type="predicted"/>
<dbReference type="PANTHER" id="PTHR23138:SF87">
    <property type="entry name" value="E3 SUMO-PROTEIN LIGASE RANBP2"/>
    <property type="match status" value="1"/>
</dbReference>
<dbReference type="Gene3D" id="2.30.29.30">
    <property type="entry name" value="Pleckstrin-homology domain (PH domain)/Phosphotyrosine-binding domain (PTB)"/>
    <property type="match status" value="1"/>
</dbReference>
<accession>A0A505HRZ5</accession>
<protein>
    <submittedName>
        <fullName evidence="7">Phosducin family protein</fullName>
    </submittedName>
</protein>
<dbReference type="SMART" id="SM00160">
    <property type="entry name" value="RanBD"/>
    <property type="match status" value="1"/>
</dbReference>
<feature type="domain" description="YEATS" evidence="6">
    <location>
        <begin position="172"/>
        <end position="331"/>
    </location>
</feature>
<dbReference type="InterPro" id="IPR045256">
    <property type="entry name" value="RanBP1_RanBD"/>
</dbReference>
<dbReference type="PROSITE" id="PS51037">
    <property type="entry name" value="YEATS"/>
    <property type="match status" value="1"/>
</dbReference>
<dbReference type="VEuPathDB" id="FungiDB:An18g02130"/>
<dbReference type="VEuPathDB" id="FungiDB:ATCC64974_110170"/>
<evidence type="ECO:0000256" key="3">
    <source>
        <dbReference type="SAM" id="Coils"/>
    </source>
</evidence>
<evidence type="ECO:0000313" key="7">
    <source>
        <dbReference type="EMBL" id="TPR01364.1"/>
    </source>
</evidence>
<dbReference type="InterPro" id="IPR045255">
    <property type="entry name" value="RanBP1-like"/>
</dbReference>